<dbReference type="AlphaFoldDB" id="A0A2Z4INY3"/>
<dbReference type="RefSeq" id="WP_112785416.1">
    <property type="nucleotide sequence ID" value="NZ_CP030041.1"/>
</dbReference>
<dbReference type="Pfam" id="PF06439">
    <property type="entry name" value="3keto-disac_hyd"/>
    <property type="match status" value="1"/>
</dbReference>
<reference evidence="3 4" key="1">
    <citation type="submission" date="2018-06" db="EMBL/GenBank/DDBJ databases">
        <title>Echinicola strongylocentroti sp. nov., isolated from a sea urchin Strongylocentrotus intermedius.</title>
        <authorList>
            <person name="Bae S.S."/>
        </authorList>
    </citation>
    <scope>NUCLEOTIDE SEQUENCE [LARGE SCALE GENOMIC DNA]</scope>
    <source>
        <strain evidence="3 4">MEBiC08714</strain>
    </source>
</reference>
<dbReference type="Proteomes" id="UP000248688">
    <property type="component" value="Chromosome"/>
</dbReference>
<evidence type="ECO:0000313" key="3">
    <source>
        <dbReference type="EMBL" id="AWW32043.1"/>
    </source>
</evidence>
<dbReference type="OrthoDB" id="929868at2"/>
<feature type="chain" id="PRO_5016336757" evidence="1">
    <location>
        <begin position="20"/>
        <end position="234"/>
    </location>
</feature>
<accession>A0A2Z4INY3</accession>
<evidence type="ECO:0000259" key="2">
    <source>
        <dbReference type="Pfam" id="PF06439"/>
    </source>
</evidence>
<proteinExistence type="predicted"/>
<evidence type="ECO:0000256" key="1">
    <source>
        <dbReference type="SAM" id="SignalP"/>
    </source>
</evidence>
<keyword evidence="4" id="KW-1185">Reference proteome</keyword>
<sequence length="234" mass="26411">MKKQLAPLLAIIVCITTLACTIPFNNKDNHLSKKQQQEGWQLLFDGKTLNGWTKKSGKAAYKVEDGTIVGTTVPNSPNTFLCSEEEFKDFELTFMVKYDQFFNSGVQIRAKLKGEEYGGRVYGPQVEIEQSPGQAGYIYGEAAGGWQSPEPQSDDPKVNTHSYFKNDTWNQYRIIASGRSIKTWINGQLVADLDYDPERYADNPEGFIGLQVHGVGKKETPMSVRWKNIYIRPL</sequence>
<protein>
    <submittedName>
        <fullName evidence="3">DUF1080 domain-containing protein</fullName>
    </submittedName>
</protein>
<feature type="signal peptide" evidence="1">
    <location>
        <begin position="1"/>
        <end position="19"/>
    </location>
</feature>
<feature type="domain" description="3-keto-alpha-glucoside-1,2-lyase/3-keto-2-hydroxy-glucal hydratase" evidence="2">
    <location>
        <begin position="39"/>
        <end position="232"/>
    </location>
</feature>
<keyword evidence="1" id="KW-0732">Signal</keyword>
<dbReference type="KEGG" id="est:DN752_18940"/>
<dbReference type="InterPro" id="IPR010496">
    <property type="entry name" value="AL/BT2_dom"/>
</dbReference>
<gene>
    <name evidence="3" type="ORF">DN752_18940</name>
</gene>
<organism evidence="3 4">
    <name type="scientific">Echinicola strongylocentroti</name>
    <dbReference type="NCBI Taxonomy" id="1795355"/>
    <lineage>
        <taxon>Bacteria</taxon>
        <taxon>Pseudomonadati</taxon>
        <taxon>Bacteroidota</taxon>
        <taxon>Cytophagia</taxon>
        <taxon>Cytophagales</taxon>
        <taxon>Cyclobacteriaceae</taxon>
        <taxon>Echinicola</taxon>
    </lineage>
</organism>
<dbReference type="PROSITE" id="PS51257">
    <property type="entry name" value="PROKAR_LIPOPROTEIN"/>
    <property type="match status" value="1"/>
</dbReference>
<dbReference type="GO" id="GO:0016787">
    <property type="term" value="F:hydrolase activity"/>
    <property type="evidence" value="ECO:0007669"/>
    <property type="project" value="InterPro"/>
</dbReference>
<dbReference type="Gene3D" id="2.60.120.560">
    <property type="entry name" value="Exo-inulinase, domain 1"/>
    <property type="match status" value="1"/>
</dbReference>
<dbReference type="EMBL" id="CP030041">
    <property type="protein sequence ID" value="AWW32043.1"/>
    <property type="molecule type" value="Genomic_DNA"/>
</dbReference>
<evidence type="ECO:0000313" key="4">
    <source>
        <dbReference type="Proteomes" id="UP000248688"/>
    </source>
</evidence>
<name>A0A2Z4INY3_9BACT</name>